<proteinExistence type="predicted"/>
<evidence type="ECO:0000313" key="1">
    <source>
        <dbReference type="EMBL" id="HIQ90719.1"/>
    </source>
</evidence>
<accession>A0A9D0ZQD7</accession>
<dbReference type="EMBL" id="DVFV01000069">
    <property type="protein sequence ID" value="HIQ90719.1"/>
    <property type="molecule type" value="Genomic_DNA"/>
</dbReference>
<dbReference type="Proteomes" id="UP000886786">
    <property type="component" value="Unassembled WGS sequence"/>
</dbReference>
<organism evidence="1 2">
    <name type="scientific">Candidatus Coprosoma intestinipullorum</name>
    <dbReference type="NCBI Taxonomy" id="2840752"/>
    <lineage>
        <taxon>Bacteria</taxon>
        <taxon>Bacillati</taxon>
        <taxon>Bacillota</taxon>
        <taxon>Bacillota incertae sedis</taxon>
        <taxon>Candidatus Coprosoma</taxon>
    </lineage>
</organism>
<protein>
    <submittedName>
        <fullName evidence="1">Uncharacterized protein</fullName>
    </submittedName>
</protein>
<sequence>MNKEYALYKGDELLGFGTLQELSSQFGVKIKSLLFYQTPAYRKRTSEKKGKRLIKC</sequence>
<evidence type="ECO:0000313" key="2">
    <source>
        <dbReference type="Proteomes" id="UP000886786"/>
    </source>
</evidence>
<reference evidence="1" key="1">
    <citation type="submission" date="2020-10" db="EMBL/GenBank/DDBJ databases">
        <authorList>
            <person name="Gilroy R."/>
        </authorList>
    </citation>
    <scope>NUCLEOTIDE SEQUENCE</scope>
    <source>
        <strain evidence="1">CHK147-3167</strain>
    </source>
</reference>
<dbReference type="AlphaFoldDB" id="A0A9D0ZQD7"/>
<gene>
    <name evidence="1" type="ORF">IAB27_03725</name>
</gene>
<name>A0A9D0ZQD7_9FIRM</name>
<reference evidence="1" key="2">
    <citation type="journal article" date="2021" name="PeerJ">
        <title>Extensive microbial diversity within the chicken gut microbiome revealed by metagenomics and culture.</title>
        <authorList>
            <person name="Gilroy R."/>
            <person name="Ravi A."/>
            <person name="Getino M."/>
            <person name="Pursley I."/>
            <person name="Horton D.L."/>
            <person name="Alikhan N.F."/>
            <person name="Baker D."/>
            <person name="Gharbi K."/>
            <person name="Hall N."/>
            <person name="Watson M."/>
            <person name="Adriaenssens E.M."/>
            <person name="Foster-Nyarko E."/>
            <person name="Jarju S."/>
            <person name="Secka A."/>
            <person name="Antonio M."/>
            <person name="Oren A."/>
            <person name="Chaudhuri R.R."/>
            <person name="La Ragione R."/>
            <person name="Hildebrand F."/>
            <person name="Pallen M.J."/>
        </authorList>
    </citation>
    <scope>NUCLEOTIDE SEQUENCE</scope>
    <source>
        <strain evidence="1">CHK147-3167</strain>
    </source>
</reference>
<comment type="caution">
    <text evidence="1">The sequence shown here is derived from an EMBL/GenBank/DDBJ whole genome shotgun (WGS) entry which is preliminary data.</text>
</comment>